<evidence type="ECO:0000259" key="4">
    <source>
        <dbReference type="PROSITE" id="PS50949"/>
    </source>
</evidence>
<keyword evidence="3" id="KW-0804">Transcription</keyword>
<dbReference type="InterPro" id="IPR011711">
    <property type="entry name" value="GntR_C"/>
</dbReference>
<evidence type="ECO:0000256" key="3">
    <source>
        <dbReference type="ARBA" id="ARBA00023163"/>
    </source>
</evidence>
<organism evidence="5 6">
    <name type="scientific">Oceanispirochaeta crateris</name>
    <dbReference type="NCBI Taxonomy" id="2518645"/>
    <lineage>
        <taxon>Bacteria</taxon>
        <taxon>Pseudomonadati</taxon>
        <taxon>Spirochaetota</taxon>
        <taxon>Spirochaetia</taxon>
        <taxon>Spirochaetales</taxon>
        <taxon>Spirochaetaceae</taxon>
        <taxon>Oceanispirochaeta</taxon>
    </lineage>
</organism>
<evidence type="ECO:0000313" key="5">
    <source>
        <dbReference type="EMBL" id="QEN06773.1"/>
    </source>
</evidence>
<dbReference type="InterPro" id="IPR000524">
    <property type="entry name" value="Tscrpt_reg_HTH_GntR"/>
</dbReference>
<dbReference type="Proteomes" id="UP000324209">
    <property type="component" value="Chromosome"/>
</dbReference>
<dbReference type="SMART" id="SM00895">
    <property type="entry name" value="FCD"/>
    <property type="match status" value="1"/>
</dbReference>
<dbReference type="Gene3D" id="1.20.120.530">
    <property type="entry name" value="GntR ligand-binding domain-like"/>
    <property type="match status" value="1"/>
</dbReference>
<dbReference type="Pfam" id="PF00392">
    <property type="entry name" value="GntR"/>
    <property type="match status" value="1"/>
</dbReference>
<dbReference type="InterPro" id="IPR036388">
    <property type="entry name" value="WH-like_DNA-bd_sf"/>
</dbReference>
<dbReference type="PANTHER" id="PTHR43537">
    <property type="entry name" value="TRANSCRIPTIONAL REGULATOR, GNTR FAMILY"/>
    <property type="match status" value="1"/>
</dbReference>
<dbReference type="EMBL" id="CP036150">
    <property type="protein sequence ID" value="QEN06773.1"/>
    <property type="molecule type" value="Genomic_DNA"/>
</dbReference>
<evidence type="ECO:0000256" key="1">
    <source>
        <dbReference type="ARBA" id="ARBA00023015"/>
    </source>
</evidence>
<sequence>MAPGGLFVGKNAIVDIEYFKEGDTELNPEEFILQRIRDLVHSHQLEPGARLPSERVLAETLRTTRGSIRKALQKLEFYGLVEISPQSGTRISSMRQETIEELMSSIPVSRDQKMADLMEARFILDVQCARLAAERRTETDLKFIDERQHLFLESFYTKSKTRSYLEEDYLFHLAIANATQNHVLVSLLSQLTPQIVTRDQPHLSQRDQDFSRIPQEHREIIDAIKSGDPYLAEQAMTSHRNWALKRIFKE</sequence>
<dbReference type="SUPFAM" id="SSF48008">
    <property type="entry name" value="GntR ligand-binding domain-like"/>
    <property type="match status" value="1"/>
</dbReference>
<reference evidence="5 6" key="1">
    <citation type="submission" date="2019-02" db="EMBL/GenBank/DDBJ databases">
        <title>Complete Genome Sequence and Methylome Analysis of free living Spirochaetas.</title>
        <authorList>
            <person name="Fomenkov A."/>
            <person name="Dubinina G."/>
            <person name="Leshcheva N."/>
            <person name="Mikheeva N."/>
            <person name="Grabovich M."/>
            <person name="Vincze T."/>
            <person name="Roberts R.J."/>
        </authorList>
    </citation>
    <scope>NUCLEOTIDE SEQUENCE [LARGE SCALE GENOMIC DNA]</scope>
    <source>
        <strain evidence="5 6">K2</strain>
    </source>
</reference>
<gene>
    <name evidence="5" type="ORF">EXM22_01730</name>
</gene>
<evidence type="ECO:0000256" key="2">
    <source>
        <dbReference type="ARBA" id="ARBA00023125"/>
    </source>
</evidence>
<dbReference type="Pfam" id="PF07729">
    <property type="entry name" value="FCD"/>
    <property type="match status" value="1"/>
</dbReference>
<protein>
    <submittedName>
        <fullName evidence="5">FadR family transcriptional regulator</fullName>
    </submittedName>
</protein>
<dbReference type="KEGG" id="ock:EXM22_01730"/>
<evidence type="ECO:0000313" key="6">
    <source>
        <dbReference type="Proteomes" id="UP000324209"/>
    </source>
</evidence>
<keyword evidence="1" id="KW-0805">Transcription regulation</keyword>
<dbReference type="GO" id="GO:0003700">
    <property type="term" value="F:DNA-binding transcription factor activity"/>
    <property type="evidence" value="ECO:0007669"/>
    <property type="project" value="InterPro"/>
</dbReference>
<dbReference type="SMART" id="SM00345">
    <property type="entry name" value="HTH_GNTR"/>
    <property type="match status" value="1"/>
</dbReference>
<dbReference type="PRINTS" id="PR00035">
    <property type="entry name" value="HTHGNTR"/>
</dbReference>
<dbReference type="InterPro" id="IPR036390">
    <property type="entry name" value="WH_DNA-bd_sf"/>
</dbReference>
<name>A0A5C1QF80_9SPIO</name>
<keyword evidence="2" id="KW-0238">DNA-binding</keyword>
<proteinExistence type="predicted"/>
<dbReference type="SUPFAM" id="SSF46785">
    <property type="entry name" value="Winged helix' DNA-binding domain"/>
    <property type="match status" value="1"/>
</dbReference>
<keyword evidence="6" id="KW-1185">Reference proteome</keyword>
<dbReference type="Gene3D" id="1.10.10.10">
    <property type="entry name" value="Winged helix-like DNA-binding domain superfamily/Winged helix DNA-binding domain"/>
    <property type="match status" value="1"/>
</dbReference>
<accession>A0A5C1QF80</accession>
<dbReference type="PROSITE" id="PS50949">
    <property type="entry name" value="HTH_GNTR"/>
    <property type="match status" value="1"/>
</dbReference>
<dbReference type="AlphaFoldDB" id="A0A5C1QF80"/>
<dbReference type="PANTHER" id="PTHR43537:SF5">
    <property type="entry name" value="UXU OPERON TRANSCRIPTIONAL REGULATOR"/>
    <property type="match status" value="1"/>
</dbReference>
<dbReference type="GO" id="GO:0003677">
    <property type="term" value="F:DNA binding"/>
    <property type="evidence" value="ECO:0007669"/>
    <property type="project" value="UniProtKB-KW"/>
</dbReference>
<feature type="domain" description="HTH gntR-type" evidence="4">
    <location>
        <begin position="26"/>
        <end position="94"/>
    </location>
</feature>
<dbReference type="OrthoDB" id="369138at2"/>
<dbReference type="InterPro" id="IPR008920">
    <property type="entry name" value="TF_FadR/GntR_C"/>
</dbReference>
<dbReference type="CDD" id="cd07377">
    <property type="entry name" value="WHTH_GntR"/>
    <property type="match status" value="1"/>
</dbReference>